<gene>
    <name evidence="1" type="ORF">LEP1GSC058_4153</name>
</gene>
<keyword evidence="1" id="KW-0449">Lipoprotein</keyword>
<reference evidence="1" key="1">
    <citation type="submission" date="2013-04" db="EMBL/GenBank/DDBJ databases">
        <authorList>
            <person name="Harkins D.M."/>
            <person name="Durkin A.S."/>
            <person name="Selengut J.D."/>
            <person name="Sanka R."/>
            <person name="DePew J."/>
            <person name="Purushe J."/>
            <person name="Ahmed A."/>
            <person name="van der Linden H."/>
            <person name="Goris M.G.A."/>
            <person name="Hartskeerl R.A."/>
            <person name="Vinetz J.M."/>
            <person name="Sutton G.G."/>
            <person name="Nelson W.C."/>
            <person name="Fouts D.E."/>
        </authorList>
    </citation>
    <scope>NUCLEOTIDE SEQUENCE [LARGE SCALE GENOMIC DNA]</scope>
    <source>
        <strain evidence="1">BUT 6</strain>
    </source>
</reference>
<protein>
    <submittedName>
        <fullName evidence="1">Lipoprotein</fullName>
    </submittedName>
</protein>
<dbReference type="EMBL" id="AKWZ02000010">
    <property type="protein sequence ID" value="EPG74464.1"/>
    <property type="molecule type" value="Genomic_DNA"/>
</dbReference>
<dbReference type="Proteomes" id="UP000014540">
    <property type="component" value="Unassembled WGS sequence"/>
</dbReference>
<dbReference type="STRING" id="1193011.LEP1GSC058_4153"/>
<evidence type="ECO:0000313" key="2">
    <source>
        <dbReference type="Proteomes" id="UP000014540"/>
    </source>
</evidence>
<sequence length="153" mass="15540">MQSSSRIVFLLILLLTLVSGCKKSSSDDQSSLLALALAQNGASCAGATAITKGGAAVTGGSKVGYFYYLYTSVAGTSDTVTFSSTPAGATGNILSIGKSNILINASNVTTSSNFDLFTGLSPYSNSVTTSTGNFRCFVVTVPNAGTSYSLTIN</sequence>
<dbReference type="PROSITE" id="PS51257">
    <property type="entry name" value="PROKAR_LIPOPROTEIN"/>
    <property type="match status" value="1"/>
</dbReference>
<dbReference type="OrthoDB" id="9853661at2"/>
<dbReference type="RefSeq" id="WP_016550914.1">
    <property type="nucleotide sequence ID" value="NZ_AKWZ02000010.1"/>
</dbReference>
<name>S3V1G6_9LEPT</name>
<evidence type="ECO:0000313" key="1">
    <source>
        <dbReference type="EMBL" id="EPG74464.1"/>
    </source>
</evidence>
<proteinExistence type="predicted"/>
<accession>S3V1G6</accession>
<comment type="caution">
    <text evidence="1">The sequence shown here is derived from an EMBL/GenBank/DDBJ whole genome shotgun (WGS) entry which is preliminary data.</text>
</comment>
<organism evidence="1 2">
    <name type="scientific">Leptospira fainei serovar Hurstbridge str. BUT 6</name>
    <dbReference type="NCBI Taxonomy" id="1193011"/>
    <lineage>
        <taxon>Bacteria</taxon>
        <taxon>Pseudomonadati</taxon>
        <taxon>Spirochaetota</taxon>
        <taxon>Spirochaetia</taxon>
        <taxon>Leptospirales</taxon>
        <taxon>Leptospiraceae</taxon>
        <taxon>Leptospira</taxon>
    </lineage>
</organism>
<keyword evidence="2" id="KW-1185">Reference proteome</keyword>
<dbReference type="AlphaFoldDB" id="S3V1G6"/>